<dbReference type="InterPro" id="IPR010270">
    <property type="entry name" value="Phage_P2_GpM"/>
</dbReference>
<dbReference type="Pfam" id="PF05944">
    <property type="entry name" value="Phage_term_smal"/>
    <property type="match status" value="1"/>
</dbReference>
<evidence type="ECO:0000313" key="1">
    <source>
        <dbReference type="EMBL" id="ABI41724.1"/>
    </source>
</evidence>
<accession>Q0HYT1</accession>
<protein>
    <submittedName>
        <fullName evidence="1">Putative phage protein</fullName>
    </submittedName>
</protein>
<sequence length="152" mass="17073">MWLFDVGNLDRGIEYAFKAIALGQPMPQTIRRKWPGFIADTIFDWAEAQAENGSSIEPYFGTVFKRVINDWKLPEPVTAKYYKFAGLALLRAANGDITPSHIGDVDRLNEADRLLEKAASLHRHAQVKTVRNKIAMRLRALEAYGSQGGLPE</sequence>
<organism evidence="1">
    <name type="scientific">Shewanella sp. (strain MR-7)</name>
    <dbReference type="NCBI Taxonomy" id="60481"/>
    <lineage>
        <taxon>Bacteria</taxon>
        <taxon>Pseudomonadati</taxon>
        <taxon>Pseudomonadota</taxon>
        <taxon>Gammaproteobacteria</taxon>
        <taxon>Alteromonadales</taxon>
        <taxon>Shewanellaceae</taxon>
        <taxon>Shewanella</taxon>
    </lineage>
</organism>
<gene>
    <name evidence="1" type="ordered locus">Shewmr7_0724</name>
</gene>
<dbReference type="GO" id="GO:0004519">
    <property type="term" value="F:endonuclease activity"/>
    <property type="evidence" value="ECO:0007669"/>
    <property type="project" value="InterPro"/>
</dbReference>
<dbReference type="HOGENOM" id="CLU_1915665_0_0_6"/>
<dbReference type="KEGG" id="shm:Shewmr7_0724"/>
<proteinExistence type="predicted"/>
<reference evidence="1" key="1">
    <citation type="submission" date="2006-08" db="EMBL/GenBank/DDBJ databases">
        <title>Complete sequence of Chromosome1 of Shewanella sp. MR-7.</title>
        <authorList>
            <consortium name="US DOE Joint Genome Institute"/>
            <person name="Copeland A."/>
            <person name="Lucas S."/>
            <person name="Lapidus A."/>
            <person name="Barry K."/>
            <person name="Detter J.C."/>
            <person name="Glavina del Rio T."/>
            <person name="Hammon N."/>
            <person name="Israni S."/>
            <person name="Dalin E."/>
            <person name="Tice H."/>
            <person name="Pitluck S."/>
            <person name="Kiss H."/>
            <person name="Brettin T."/>
            <person name="Bruce D."/>
            <person name="Han C."/>
            <person name="Tapia R."/>
            <person name="Gilna P."/>
            <person name="Schmutz J."/>
            <person name="Larimer F."/>
            <person name="Land M."/>
            <person name="Hauser L."/>
            <person name="Kyrpides N."/>
            <person name="Mikhailova N."/>
            <person name="Nealson K."/>
            <person name="Konstantinidis K."/>
            <person name="Klappenbach J."/>
            <person name="Tiedje J."/>
            <person name="Richardson P."/>
        </authorList>
    </citation>
    <scope>NUCLEOTIDE SEQUENCE</scope>
    <source>
        <strain evidence="1">MR-7</strain>
    </source>
</reference>
<dbReference type="GO" id="GO:0003677">
    <property type="term" value="F:DNA binding"/>
    <property type="evidence" value="ECO:0007669"/>
    <property type="project" value="InterPro"/>
</dbReference>
<dbReference type="AlphaFoldDB" id="Q0HYT1"/>
<name>Q0HYT1_SHESR</name>
<dbReference type="EMBL" id="CP000444">
    <property type="protein sequence ID" value="ABI41724.1"/>
    <property type="molecule type" value="Genomic_DNA"/>
</dbReference>